<evidence type="ECO:0000259" key="26">
    <source>
        <dbReference type="PROSITE" id="PS50172"/>
    </source>
</evidence>
<evidence type="ECO:0000256" key="23">
    <source>
        <dbReference type="SAM" id="MobiDB-lite"/>
    </source>
</evidence>
<dbReference type="Pfam" id="PF01068">
    <property type="entry name" value="DNA_ligase_A_M"/>
    <property type="match status" value="1"/>
</dbReference>
<dbReference type="GO" id="GO:0005739">
    <property type="term" value="C:mitochondrion"/>
    <property type="evidence" value="ECO:0007669"/>
    <property type="project" value="GOC"/>
</dbReference>
<feature type="domain" description="PARP-type" evidence="24">
    <location>
        <begin position="6"/>
        <end position="98"/>
    </location>
</feature>
<evidence type="ECO:0000256" key="5">
    <source>
        <dbReference type="ARBA" id="ARBA00022598"/>
    </source>
</evidence>
<evidence type="ECO:0000256" key="6">
    <source>
        <dbReference type="ARBA" id="ARBA00022618"/>
    </source>
</evidence>
<keyword evidence="9 21" id="KW-0547">Nucleotide-binding</keyword>
<keyword evidence="18" id="KW-0131">Cell cycle</keyword>
<feature type="compositionally biased region" description="Acidic residues" evidence="23">
    <location>
        <begin position="136"/>
        <end position="146"/>
    </location>
</feature>
<evidence type="ECO:0000256" key="9">
    <source>
        <dbReference type="ARBA" id="ARBA00022741"/>
    </source>
</evidence>
<dbReference type="Gene3D" id="3.30.470.30">
    <property type="entry name" value="DNA ligase/mRNA capping enzyme"/>
    <property type="match status" value="1"/>
</dbReference>
<keyword evidence="11" id="KW-0863">Zinc-finger</keyword>
<dbReference type="InterPro" id="IPR001510">
    <property type="entry name" value="Znf_PARP"/>
</dbReference>
<dbReference type="GO" id="GO:0003677">
    <property type="term" value="F:DNA binding"/>
    <property type="evidence" value="ECO:0007669"/>
    <property type="project" value="InterPro"/>
</dbReference>
<dbReference type="PROSITE" id="PS50172">
    <property type="entry name" value="BRCT"/>
    <property type="match status" value="1"/>
</dbReference>
<dbReference type="SUPFAM" id="SSF52113">
    <property type="entry name" value="BRCT domain"/>
    <property type="match status" value="1"/>
</dbReference>
<dbReference type="InterPro" id="IPR016059">
    <property type="entry name" value="DNA_ligase_ATP-dep_CS"/>
</dbReference>
<dbReference type="FunFam" id="2.40.50.140:FF:000085">
    <property type="entry name" value="DNA ligase"/>
    <property type="match status" value="1"/>
</dbReference>
<evidence type="ECO:0000256" key="20">
    <source>
        <dbReference type="ARBA" id="ARBA00065554"/>
    </source>
</evidence>
<proteinExistence type="inferred from homology"/>
<dbReference type="GO" id="GO:0005524">
    <property type="term" value="F:ATP binding"/>
    <property type="evidence" value="ECO:0007669"/>
    <property type="project" value="UniProtKB-KW"/>
</dbReference>
<dbReference type="GO" id="GO:0006273">
    <property type="term" value="P:lagging strand elongation"/>
    <property type="evidence" value="ECO:0007669"/>
    <property type="project" value="TreeGrafter"/>
</dbReference>
<keyword evidence="6" id="KW-0132">Cell division</keyword>
<dbReference type="SMART" id="SM01336">
    <property type="entry name" value="zf-PARP"/>
    <property type="match status" value="1"/>
</dbReference>
<organism evidence="27">
    <name type="scientific">Rhipicephalus zambeziensis</name>
    <dbReference type="NCBI Taxonomy" id="60191"/>
    <lineage>
        <taxon>Eukaryota</taxon>
        <taxon>Metazoa</taxon>
        <taxon>Ecdysozoa</taxon>
        <taxon>Arthropoda</taxon>
        <taxon>Chelicerata</taxon>
        <taxon>Arachnida</taxon>
        <taxon>Acari</taxon>
        <taxon>Parasitiformes</taxon>
        <taxon>Ixodida</taxon>
        <taxon>Ixodoidea</taxon>
        <taxon>Ixodidae</taxon>
        <taxon>Rhipicephalinae</taxon>
        <taxon>Rhipicephalus</taxon>
        <taxon>Rhipicephalus</taxon>
    </lineage>
</organism>
<dbReference type="GO" id="GO:0008270">
    <property type="term" value="F:zinc ion binding"/>
    <property type="evidence" value="ECO:0007669"/>
    <property type="project" value="UniProtKB-KW"/>
</dbReference>
<dbReference type="PROSITE" id="PS50064">
    <property type="entry name" value="ZF_PARP_2"/>
    <property type="match status" value="1"/>
</dbReference>
<dbReference type="GO" id="GO:0051053">
    <property type="term" value="P:negative regulation of DNA metabolic process"/>
    <property type="evidence" value="ECO:0007669"/>
    <property type="project" value="UniProtKB-ARBA"/>
</dbReference>
<dbReference type="Gene3D" id="1.10.3260.10">
    <property type="entry name" value="DNA ligase, ATP-dependent, N-terminal domain"/>
    <property type="match status" value="1"/>
</dbReference>
<evidence type="ECO:0000256" key="18">
    <source>
        <dbReference type="ARBA" id="ARBA00023306"/>
    </source>
</evidence>
<dbReference type="PROSITE" id="PS00347">
    <property type="entry name" value="ZF_PARP_1"/>
    <property type="match status" value="1"/>
</dbReference>
<comment type="cofactor">
    <cofactor evidence="1">
        <name>Mg(2+)</name>
        <dbReference type="ChEBI" id="CHEBI:18420"/>
    </cofactor>
</comment>
<dbReference type="GO" id="GO:0006310">
    <property type="term" value="P:DNA recombination"/>
    <property type="evidence" value="ECO:0007669"/>
    <property type="project" value="UniProtKB-KW"/>
</dbReference>
<feature type="compositionally biased region" description="Polar residues" evidence="23">
    <location>
        <begin position="736"/>
        <end position="752"/>
    </location>
</feature>
<comment type="subcellular location">
    <subcellularLocation>
        <location evidence="2">Nucleus</location>
    </subcellularLocation>
</comment>
<evidence type="ECO:0000256" key="1">
    <source>
        <dbReference type="ARBA" id="ARBA00001946"/>
    </source>
</evidence>
<evidence type="ECO:0000256" key="15">
    <source>
        <dbReference type="ARBA" id="ARBA00023172"/>
    </source>
</evidence>
<dbReference type="SUPFAM" id="SSF56091">
    <property type="entry name" value="DNA ligase/mRNA capping enzyme, catalytic domain"/>
    <property type="match status" value="1"/>
</dbReference>
<dbReference type="InterPro" id="IPR000977">
    <property type="entry name" value="DNA_ligase_ATP-dep"/>
</dbReference>
<evidence type="ECO:0000256" key="8">
    <source>
        <dbReference type="ARBA" id="ARBA00022723"/>
    </source>
</evidence>
<evidence type="ECO:0000256" key="7">
    <source>
        <dbReference type="ARBA" id="ARBA00022705"/>
    </source>
</evidence>
<accession>A0A224YUX8</accession>
<evidence type="ECO:0000256" key="14">
    <source>
        <dbReference type="ARBA" id="ARBA00022842"/>
    </source>
</evidence>
<dbReference type="InterPro" id="IPR050191">
    <property type="entry name" value="ATP-dep_DNA_ligase"/>
</dbReference>
<keyword evidence="17" id="KW-0539">Nucleus</keyword>
<dbReference type="SUPFAM" id="SSF117018">
    <property type="entry name" value="ATP-dependent DNA ligase DNA-binding domain"/>
    <property type="match status" value="1"/>
</dbReference>
<dbReference type="EC" id="6.5.1.1" evidence="21"/>
<dbReference type="FunFam" id="1.10.3260.10:FF:000002">
    <property type="entry name" value="DNA ligase"/>
    <property type="match status" value="1"/>
</dbReference>
<evidence type="ECO:0000256" key="12">
    <source>
        <dbReference type="ARBA" id="ARBA00022833"/>
    </source>
</evidence>
<dbReference type="Pfam" id="PF04675">
    <property type="entry name" value="DNA_ligase_A_N"/>
    <property type="match status" value="1"/>
</dbReference>
<evidence type="ECO:0000256" key="13">
    <source>
        <dbReference type="ARBA" id="ARBA00022840"/>
    </source>
</evidence>
<keyword evidence="5 21" id="KW-0436">Ligase</keyword>
<reference evidence="27" key="1">
    <citation type="journal article" date="2017" name="Parasit. Vectors">
        <title>Sialotranscriptomics of Rhipicephalus zambeziensis reveals intricate expression profiles of secretory proteins and suggests tight temporal transcriptional regulation during blood-feeding.</title>
        <authorList>
            <person name="de Castro M.H."/>
            <person name="de Klerk D."/>
            <person name="Pienaar R."/>
            <person name="Rees D.J.G."/>
            <person name="Mans B.J."/>
        </authorList>
    </citation>
    <scope>NUCLEOTIDE SEQUENCE</scope>
    <source>
        <tissue evidence="27">Salivary glands</tissue>
    </source>
</reference>
<keyword evidence="10 21" id="KW-0227">DNA damage</keyword>
<evidence type="ECO:0000256" key="10">
    <source>
        <dbReference type="ARBA" id="ARBA00022763"/>
    </source>
</evidence>
<dbReference type="InterPro" id="IPR031916">
    <property type="entry name" value="LIG3_BRCT"/>
</dbReference>
<dbReference type="InterPro" id="IPR012310">
    <property type="entry name" value="DNA_ligase_ATP-dep_cent"/>
</dbReference>
<evidence type="ECO:0000256" key="3">
    <source>
        <dbReference type="ARBA" id="ARBA00007572"/>
    </source>
</evidence>
<dbReference type="Pfam" id="PF16759">
    <property type="entry name" value="LIG3_BRCT"/>
    <property type="match status" value="1"/>
</dbReference>
<evidence type="ECO:0000256" key="16">
    <source>
        <dbReference type="ARBA" id="ARBA00023204"/>
    </source>
</evidence>
<dbReference type="GO" id="GO:0070421">
    <property type="term" value="C:DNA ligase III-XRCC1 complex"/>
    <property type="evidence" value="ECO:0007669"/>
    <property type="project" value="TreeGrafter"/>
</dbReference>
<dbReference type="AlphaFoldDB" id="A0A224YUX8"/>
<dbReference type="EMBL" id="GFPF01007265">
    <property type="protein sequence ID" value="MAA18411.1"/>
    <property type="molecule type" value="Transcribed_RNA"/>
</dbReference>
<dbReference type="SUPFAM" id="SSF57716">
    <property type="entry name" value="Glucocorticoid receptor-like (DNA-binding domain)"/>
    <property type="match status" value="1"/>
</dbReference>
<dbReference type="InterPro" id="IPR036420">
    <property type="entry name" value="BRCT_dom_sf"/>
</dbReference>
<evidence type="ECO:0000256" key="21">
    <source>
        <dbReference type="RuleBase" id="RU000617"/>
    </source>
</evidence>
<feature type="compositionally biased region" description="Polar residues" evidence="23">
    <location>
        <begin position="126"/>
        <end position="135"/>
    </location>
</feature>
<name>A0A224YUX8_9ACAR</name>
<dbReference type="FunFam" id="3.30.1740.10:FF:000001">
    <property type="entry name" value="DNA ligase"/>
    <property type="match status" value="1"/>
</dbReference>
<evidence type="ECO:0000256" key="2">
    <source>
        <dbReference type="ARBA" id="ARBA00004123"/>
    </source>
</evidence>
<dbReference type="GO" id="GO:0003910">
    <property type="term" value="F:DNA ligase (ATP) activity"/>
    <property type="evidence" value="ECO:0007669"/>
    <property type="project" value="UniProtKB-EC"/>
</dbReference>
<evidence type="ECO:0000256" key="19">
    <source>
        <dbReference type="ARBA" id="ARBA00034003"/>
    </source>
</evidence>
<keyword evidence="12" id="KW-0862">Zinc</keyword>
<dbReference type="CDD" id="cd07967">
    <property type="entry name" value="OBF_DNA_ligase_III"/>
    <property type="match status" value="1"/>
</dbReference>
<evidence type="ECO:0000256" key="17">
    <source>
        <dbReference type="ARBA" id="ARBA00023242"/>
    </source>
</evidence>
<dbReference type="Pfam" id="PF00645">
    <property type="entry name" value="zf-PARP"/>
    <property type="match status" value="1"/>
</dbReference>
<dbReference type="CDD" id="cd07902">
    <property type="entry name" value="Adenylation_DNA_ligase_III"/>
    <property type="match status" value="1"/>
</dbReference>
<dbReference type="InterPro" id="IPR012308">
    <property type="entry name" value="DNA_ligase_ATP-dep_N"/>
</dbReference>
<dbReference type="PROSITE" id="PS00333">
    <property type="entry name" value="DNA_LIGASE_A2"/>
    <property type="match status" value="1"/>
</dbReference>
<feature type="region of interest" description="Disordered" evidence="23">
    <location>
        <begin position="102"/>
        <end position="156"/>
    </location>
</feature>
<evidence type="ECO:0000256" key="4">
    <source>
        <dbReference type="ARBA" id="ARBA00022553"/>
    </source>
</evidence>
<dbReference type="InterPro" id="IPR036599">
    <property type="entry name" value="DNA_ligase_N_sf"/>
</dbReference>
<dbReference type="PANTHER" id="PTHR45674">
    <property type="entry name" value="DNA LIGASE 1/3 FAMILY MEMBER"/>
    <property type="match status" value="1"/>
</dbReference>
<evidence type="ECO:0000259" key="25">
    <source>
        <dbReference type="PROSITE" id="PS50160"/>
    </source>
</evidence>
<dbReference type="GO" id="GO:0097681">
    <property type="term" value="P:double-strand break repair via alternative nonhomologous end joining"/>
    <property type="evidence" value="ECO:0007669"/>
    <property type="project" value="UniProtKB-ARBA"/>
</dbReference>
<dbReference type="FunFam" id="3.30.470.30:FF:000003">
    <property type="entry name" value="DNA ligase"/>
    <property type="match status" value="1"/>
</dbReference>
<dbReference type="GO" id="GO:0031981">
    <property type="term" value="C:nuclear lumen"/>
    <property type="evidence" value="ECO:0007669"/>
    <property type="project" value="UniProtKB-ARBA"/>
</dbReference>
<dbReference type="PANTHER" id="PTHR45674:SF9">
    <property type="entry name" value="DNA LIGASE 3"/>
    <property type="match status" value="1"/>
</dbReference>
<dbReference type="InterPro" id="IPR001357">
    <property type="entry name" value="BRCT_dom"/>
</dbReference>
<dbReference type="PROSITE" id="PS50160">
    <property type="entry name" value="DNA_LIGASE_A3"/>
    <property type="match status" value="1"/>
</dbReference>
<dbReference type="Gene3D" id="2.40.50.140">
    <property type="entry name" value="Nucleic acid-binding proteins"/>
    <property type="match status" value="1"/>
</dbReference>
<dbReference type="InterPro" id="IPR012340">
    <property type="entry name" value="NA-bd_OB-fold"/>
</dbReference>
<dbReference type="SUPFAM" id="SSF50249">
    <property type="entry name" value="Nucleic acid-binding proteins"/>
    <property type="match status" value="1"/>
</dbReference>
<feature type="domain" description="BRCT" evidence="26">
    <location>
        <begin position="851"/>
        <end position="931"/>
    </location>
</feature>
<evidence type="ECO:0000256" key="22">
    <source>
        <dbReference type="RuleBase" id="RU004196"/>
    </source>
</evidence>
<keyword evidence="7" id="KW-0235">DNA replication</keyword>
<evidence type="ECO:0000313" key="27">
    <source>
        <dbReference type="EMBL" id="MAA18411.1"/>
    </source>
</evidence>
<dbReference type="NCBIfam" id="TIGR00574">
    <property type="entry name" value="dnl1"/>
    <property type="match status" value="1"/>
</dbReference>
<comment type="catalytic activity">
    <reaction evidence="19 21">
        <text>ATP + (deoxyribonucleotide)n-3'-hydroxyl + 5'-phospho-(deoxyribonucleotide)m = (deoxyribonucleotide)n+m + AMP + diphosphate.</text>
        <dbReference type="EC" id="6.5.1.1"/>
    </reaction>
</comment>
<feature type="compositionally biased region" description="Basic and acidic residues" evidence="23">
    <location>
        <begin position="815"/>
        <end position="833"/>
    </location>
</feature>
<protein>
    <recommendedName>
        <fullName evidence="21">DNA ligase</fullName>
        <ecNumber evidence="21">6.5.1.1</ecNumber>
    </recommendedName>
</protein>
<evidence type="ECO:0000256" key="11">
    <source>
        <dbReference type="ARBA" id="ARBA00022771"/>
    </source>
</evidence>
<dbReference type="InterPro" id="IPR036957">
    <property type="entry name" value="Znf_PARP_sf"/>
</dbReference>
<keyword evidence="4" id="KW-0597">Phosphoprotein</keyword>
<dbReference type="Gene3D" id="3.40.50.10190">
    <property type="entry name" value="BRCT domain"/>
    <property type="match status" value="1"/>
</dbReference>
<dbReference type="PROSITE" id="PS00697">
    <property type="entry name" value="DNA_LIGASE_A1"/>
    <property type="match status" value="1"/>
</dbReference>
<feature type="region of interest" description="Disordered" evidence="23">
    <location>
        <begin position="735"/>
        <end position="843"/>
    </location>
</feature>
<dbReference type="Gene3D" id="3.30.1740.10">
    <property type="entry name" value="Zinc finger, PARP-type"/>
    <property type="match status" value="1"/>
</dbReference>
<sequence length="931" mass="104674">MSETRFCIEYAKRGTAGCKKCKQKIEKQALRIGKIVPNPFSDSGGEMKQWFHVECIFEQLSRARATTKKIEDAGDLEGWSEIEPEDRKLVLKHINELSEKTGVAVSPAKRKTNNAGGGTPSKKQRVQTTLTSQGSDDTEEQLDLGDLEASSERTSKTSKDDAFKEFRKLCAAISEESTYTGKTAIVARFFKEGCTRKGFTGDLYLWVKFLLPMVNKRVYNLQSKQLVKVFSRIFGNGCHEEMIEDLEQGDVARTVGAFFEKYGSPASKSTLTMQDVDAYLERLSKLTREDDQTQLLRHLSARCTVNDLVMIVRLIKHDIRINSGPKHILEALHPDAYQAFQASRNLEDVVRTSKEGNVSVSASLMTPMIPMLAEPCGSVDDAFAKCPNGMYAEIKYDGERVQLHKKGSEFLFFSRSLKPVSAHKVQHLKDFIPKAFKHGHDLVLDSEILMVDTHTEKPLPFGTLGIHKRAAFKDASVCLFVFDCLHYNGKSLLDRTLRERREILQANMTPIKNHVVFSEQHVITTREKLRDLINDVLSQGLEGLVLKNPDGVYEPGKRHWLKVKKDYLKGGSMADSADLAVLGAYFGTGSNGGIMSIFLMGCWNPATGRWCTVTKVHGGHDDKTLERLQTELEMKKISRQMERVPAWLDVEKVLVPDFVAKDPDKTQVWEIAGAEFTRAEVHTADGISIRFPRVTRIRTDKTPKEATTLPELRMMFQNSRAKPFDLDLGEDEDSIGNASFASTDKSSLSEKSASPRKNKSLKRSDSPKQTPSLVSKREPEDNITNALFASTNKSASPRKNNSSKRSDSPTQTRLLDSKREPTPAKKRQEERAPKNVVEPEASVENKKKSCDFPDVFTGVRMCLPPSRLLRRYFVAYDGTLAEREGDDVTHTLLSPNMGVRKSARSAKTVTVDWLWDSIRLQKRQDEARYSA</sequence>
<evidence type="ECO:0000259" key="24">
    <source>
        <dbReference type="PROSITE" id="PS50064"/>
    </source>
</evidence>
<keyword evidence="15 21" id="KW-0233">DNA recombination</keyword>
<keyword evidence="8" id="KW-0479">Metal-binding</keyword>
<dbReference type="InterPro" id="IPR012309">
    <property type="entry name" value="DNA_ligase_ATP-dep_C"/>
</dbReference>
<keyword evidence="13 21" id="KW-0067">ATP-binding</keyword>
<dbReference type="Gene3D" id="3.30.1490.70">
    <property type="match status" value="1"/>
</dbReference>
<keyword evidence="14" id="KW-0460">Magnesium</keyword>
<keyword evidence="16 21" id="KW-0234">DNA repair</keyword>
<dbReference type="GO" id="GO:0071897">
    <property type="term" value="P:DNA biosynthetic process"/>
    <property type="evidence" value="ECO:0007669"/>
    <property type="project" value="InterPro"/>
</dbReference>
<feature type="domain" description="ATP-dependent DNA ligase family profile" evidence="25">
    <location>
        <begin position="470"/>
        <end position="604"/>
    </location>
</feature>
<comment type="similarity">
    <text evidence="3 22">Belongs to the ATP-dependent DNA ligase family.</text>
</comment>
<feature type="compositionally biased region" description="Polar residues" evidence="23">
    <location>
        <begin position="782"/>
        <end position="800"/>
    </location>
</feature>
<dbReference type="GO" id="GO:0043504">
    <property type="term" value="P:mitochondrial DNA repair"/>
    <property type="evidence" value="ECO:0007669"/>
    <property type="project" value="UniProtKB-ARBA"/>
</dbReference>
<dbReference type="Pfam" id="PF04679">
    <property type="entry name" value="DNA_ligase_A_C"/>
    <property type="match status" value="1"/>
</dbReference>
<dbReference type="GO" id="GO:0051301">
    <property type="term" value="P:cell division"/>
    <property type="evidence" value="ECO:0007669"/>
    <property type="project" value="UniProtKB-KW"/>
</dbReference>
<comment type="subunit">
    <text evidence="20">Isoform 3 interacts (via BRCT domain) with the nuclear DNA-repair protein XRCC1. Interacts with POLG. Interacts with POLB.</text>
</comment>